<reference evidence="1 3" key="1">
    <citation type="submission" date="2023-09" db="EMBL/GenBank/DDBJ databases">
        <title>Flavobacterium sp. a novel bacteria isolate from Pepper rhizosphere.</title>
        <authorList>
            <person name="Peng Y."/>
            <person name="Lee J."/>
        </authorList>
    </citation>
    <scope>NUCLEOTIDE SEQUENCE</scope>
    <source>
        <strain evidence="1">PMR2A8</strain>
        <strain evidence="2 3">PMTSA4</strain>
    </source>
</reference>
<accession>A0AA96EVX6</accession>
<accession>A0AA96F3V0</accession>
<dbReference type="Proteomes" id="UP001304515">
    <property type="component" value="Chromosome"/>
</dbReference>
<dbReference type="RefSeq" id="WP_313321748.1">
    <property type="nucleotide sequence ID" value="NZ_CP134878.1"/>
</dbReference>
<protein>
    <submittedName>
        <fullName evidence="1">Uncharacterized protein</fullName>
    </submittedName>
</protein>
<organism evidence="1">
    <name type="scientific">Flavobacterium capsici</name>
    <dbReference type="NCBI Taxonomy" id="3075618"/>
    <lineage>
        <taxon>Bacteria</taxon>
        <taxon>Pseudomonadati</taxon>
        <taxon>Bacteroidota</taxon>
        <taxon>Flavobacteriia</taxon>
        <taxon>Flavobacteriales</taxon>
        <taxon>Flavobacteriaceae</taxon>
        <taxon>Flavobacterium</taxon>
    </lineage>
</organism>
<evidence type="ECO:0000313" key="3">
    <source>
        <dbReference type="Proteomes" id="UP001304515"/>
    </source>
</evidence>
<evidence type="ECO:0000313" key="2">
    <source>
        <dbReference type="EMBL" id="WNM22150.1"/>
    </source>
</evidence>
<sequence length="83" mass="9742">MKFEYNKPIENLVEKLKKEATLNNGKLIGNDKNGHFEIKSKIGFFKGFYNIENKTISITIEKKPFFISHALIESQIKKNLNYY</sequence>
<name>A0AA96EVX6_9FLAO</name>
<gene>
    <name evidence="2" type="ORF">RN605_02040</name>
    <name evidence="1" type="ORF">RN608_08740</name>
</gene>
<evidence type="ECO:0000313" key="1">
    <source>
        <dbReference type="EMBL" id="WNM18098.1"/>
    </source>
</evidence>
<dbReference type="EMBL" id="CP134878">
    <property type="protein sequence ID" value="WNM18098.1"/>
    <property type="molecule type" value="Genomic_DNA"/>
</dbReference>
<dbReference type="EMBL" id="CP134890">
    <property type="protein sequence ID" value="WNM22150.1"/>
    <property type="molecule type" value="Genomic_DNA"/>
</dbReference>
<proteinExistence type="predicted"/>
<keyword evidence="3" id="KW-1185">Reference proteome</keyword>
<dbReference type="AlphaFoldDB" id="A0AA96EVX6"/>
<dbReference type="KEGG" id="fcj:RN605_02040"/>